<organism evidence="7 8">
    <name type="scientific">Phytophthora boehmeriae</name>
    <dbReference type="NCBI Taxonomy" id="109152"/>
    <lineage>
        <taxon>Eukaryota</taxon>
        <taxon>Sar</taxon>
        <taxon>Stramenopiles</taxon>
        <taxon>Oomycota</taxon>
        <taxon>Peronosporomycetes</taxon>
        <taxon>Peronosporales</taxon>
        <taxon>Peronosporaceae</taxon>
        <taxon>Phytophthora</taxon>
    </lineage>
</organism>
<evidence type="ECO:0000256" key="3">
    <source>
        <dbReference type="ARBA" id="ARBA00022840"/>
    </source>
</evidence>
<feature type="coiled-coil region" evidence="4">
    <location>
        <begin position="1356"/>
        <end position="1396"/>
    </location>
</feature>
<dbReference type="FunFam" id="3.40.50.300:FF:000216">
    <property type="entry name" value="Type VII secretion ATPase EccA"/>
    <property type="match status" value="3"/>
</dbReference>
<dbReference type="GO" id="GO:0005524">
    <property type="term" value="F:ATP binding"/>
    <property type="evidence" value="ECO:0007669"/>
    <property type="project" value="UniProtKB-KW"/>
</dbReference>
<feature type="domain" description="AAA+ ATPase" evidence="6">
    <location>
        <begin position="1035"/>
        <end position="1155"/>
    </location>
</feature>
<evidence type="ECO:0000313" key="8">
    <source>
        <dbReference type="Proteomes" id="UP000693981"/>
    </source>
</evidence>
<feature type="domain" description="AAA+ ATPase" evidence="6">
    <location>
        <begin position="235"/>
        <end position="368"/>
    </location>
</feature>
<evidence type="ECO:0000256" key="1">
    <source>
        <dbReference type="ARBA" id="ARBA00010378"/>
    </source>
</evidence>
<keyword evidence="2" id="KW-0547">Nucleotide-binding</keyword>
<dbReference type="EMBL" id="JAGDFL010000083">
    <property type="protein sequence ID" value="KAG7398349.1"/>
    <property type="molecule type" value="Genomic_DNA"/>
</dbReference>
<dbReference type="Pfam" id="PF00004">
    <property type="entry name" value="AAA"/>
    <property type="match status" value="4"/>
</dbReference>
<dbReference type="InterPro" id="IPR003959">
    <property type="entry name" value="ATPase_AAA_core"/>
</dbReference>
<feature type="compositionally biased region" description="Polar residues" evidence="5">
    <location>
        <begin position="1295"/>
        <end position="1307"/>
    </location>
</feature>
<evidence type="ECO:0000256" key="2">
    <source>
        <dbReference type="ARBA" id="ARBA00022741"/>
    </source>
</evidence>
<evidence type="ECO:0000256" key="4">
    <source>
        <dbReference type="SAM" id="Coils"/>
    </source>
</evidence>
<name>A0A8T1X354_9STRA</name>
<dbReference type="InterPro" id="IPR003593">
    <property type="entry name" value="AAA+_ATPase"/>
</dbReference>
<dbReference type="OrthoDB" id="575at2759"/>
<dbReference type="PANTHER" id="PTHR43392:SF2">
    <property type="entry name" value="AAA-TYPE ATPASE FAMILY PROTEIN _ ANKYRIN REPEAT FAMILY PROTEIN"/>
    <property type="match status" value="1"/>
</dbReference>
<feature type="region of interest" description="Disordered" evidence="5">
    <location>
        <begin position="1275"/>
        <end position="1352"/>
    </location>
</feature>
<keyword evidence="3" id="KW-0067">ATP-binding</keyword>
<proteinExistence type="inferred from homology"/>
<evidence type="ECO:0000313" key="7">
    <source>
        <dbReference type="EMBL" id="KAG7398349.1"/>
    </source>
</evidence>
<protein>
    <recommendedName>
        <fullName evidence="6">AAA+ ATPase domain-containing protein</fullName>
    </recommendedName>
</protein>
<dbReference type="CDD" id="cd00009">
    <property type="entry name" value="AAA"/>
    <property type="match status" value="4"/>
</dbReference>
<dbReference type="SMART" id="SM00382">
    <property type="entry name" value="AAA"/>
    <property type="match status" value="4"/>
</dbReference>
<evidence type="ECO:0000259" key="6">
    <source>
        <dbReference type="SMART" id="SM00382"/>
    </source>
</evidence>
<evidence type="ECO:0000256" key="5">
    <source>
        <dbReference type="SAM" id="MobiDB-lite"/>
    </source>
</evidence>
<feature type="domain" description="AAA+ ATPase" evidence="6">
    <location>
        <begin position="498"/>
        <end position="625"/>
    </location>
</feature>
<reference evidence="7" key="1">
    <citation type="submission" date="2021-02" db="EMBL/GenBank/DDBJ databases">
        <authorList>
            <person name="Palmer J.M."/>
        </authorList>
    </citation>
    <scope>NUCLEOTIDE SEQUENCE</scope>
    <source>
        <strain evidence="7">SCRP23</strain>
    </source>
</reference>
<comment type="similarity">
    <text evidence="1">Belongs to the CbxX/CfxQ family.</text>
</comment>
<feature type="compositionally biased region" description="Basic and acidic residues" evidence="5">
    <location>
        <begin position="1338"/>
        <end position="1347"/>
    </location>
</feature>
<comment type="caution">
    <text evidence="7">The sequence shown here is derived from an EMBL/GenBank/DDBJ whole genome shotgun (WGS) entry which is preliminary data.</text>
</comment>
<feature type="compositionally biased region" description="Acidic residues" evidence="5">
    <location>
        <begin position="1321"/>
        <end position="1337"/>
    </location>
</feature>
<accession>A0A8T1X354</accession>
<sequence length="1432" mass="159280">MNVWHPWDGKTLFTGASDAIPKRMEKTLASKLNFIPSGVVGTKETAKTPFGGTKYVQSLQSQGKLKDEGKLFWAMEMLAVRKEDASEAMLKLEDYVKQVCTDNSGYAHPLVIVAIARLAIRSSRNATSEVHLRLLVIFGALYPEAIDWLSDAERRLVQSSAAGLSSAVGSVMTSSNTVEDKWKSLKGQFGCRSDAMEELLKLVGLKKVKQAAVNLFKNAMTLQQLSAVQRKKNMMAFNYCFVGNPGTGKTTVARLFARVMKDSQIRRASTFVECTAQQLKDNGADEFRLKLKNAMGGVLFIDEAYELDPIGDFKGKPIVAELLTAAEDKRDDLSIILAGYEDDIQKKLYAYNDGLPSRFTEVVFEDFDAQDLEVIWDGMAQDRGWEYEKPIAKVACRRLAKAAGRKGFGNARAVRKLFEQAVKEAMAREDFDWGNLKFETVDLLGDRPSINPKLQAVLNEVEEKTGWNKIKDELKKLVRISDENYERELKGQETVPLCLNRLFLGNPGTGKTTCAEYYGRVLKALHFLSNGEVVKKTAGDFVGSHVGESQTKTSQILEMAKGKVLVIDEAYNLNDNMYGKQVLDVLVEKVQGTESDDLAVLLIGYEREMLEMLRTQNPGLMRRFPPQYAFYFEDYTEHELLDILEWNCAKRNVSCPYEVAEALLKQLALQKTRPNFGNAGAVEQLVKHALGKAVSRPMVGDMTVLTLADVGVDTEVEGAEKNDPLKLLDKLYRMNDIREQLSRLRNEMEVAEREGSALPEAGHFVFRGSPGTGKTTVARVMAQILHDMGVLATTKLIETSGLDLTAQYVGQTKQKVTEKLGEAKGGLLFIDEAYELGKGTFGEEAMTTLVAAMTDPSYVGMVIIIAGYPKDMDQMLDRNAGLKSRFARFIDFPDWEAQDAVIFLSSKAEEENFELEGEAVESLQETFTALKTLDNFGNGRDAMRVWKELLQCRAQRVVNAPEEERTITGEDAEKAGENVLVARRGSGVAGKGVAGDDDPLKLLDDLYRMDKIRDQLLRLQVEMAVAEREGTTKPEIGHFVFRGSPGTGKTTVARVMAQILYAMGALATTKLVETSGNDLTGEYLGQTKIKVTEKLVEAKGGLLFIDEAYDLGKGHFGEEAMTTLVAAMTDPAYTGMVIVIAGYPADMNVMLNRNAGLKSRFTRFIDFPDWEAEDGVAFLQTKAAKEDIELDTGVEQLLHQAFVELKKLEGFGNGRDAVRVWKELLQCRAQRVFSVSEEVRTIALKDAKMAIENVLAARRPPDGPVLSQSSLATDTSMFKTQQQQPQPPKPADEMVQNQEPEQTSFQQQEEENELFAAVVEELGDDEPEQDTDVEEDVETTKEERDPGVPDEDWEELERAKEAHAAHLAALRRARDQAKLEEERRRAEALQEKIRRICPCPAGFQWYKSGAGWRCGGGSHFVSDAQLNSQFTC</sequence>
<dbReference type="InterPro" id="IPR050773">
    <property type="entry name" value="CbxX/CfxQ_RuBisCO_ESX"/>
</dbReference>
<dbReference type="PANTHER" id="PTHR43392">
    <property type="entry name" value="AAA-TYPE ATPASE FAMILY PROTEIN / ANKYRIN REPEAT FAMILY PROTEIN"/>
    <property type="match status" value="1"/>
</dbReference>
<dbReference type="Proteomes" id="UP000693981">
    <property type="component" value="Unassembled WGS sequence"/>
</dbReference>
<gene>
    <name evidence="7" type="ORF">PHYBOEH_011257</name>
</gene>
<feature type="domain" description="AAA+ ATPase" evidence="6">
    <location>
        <begin position="760"/>
        <end position="876"/>
    </location>
</feature>
<keyword evidence="4" id="KW-0175">Coiled coil</keyword>
<dbReference type="GO" id="GO:0016887">
    <property type="term" value="F:ATP hydrolysis activity"/>
    <property type="evidence" value="ECO:0007669"/>
    <property type="project" value="InterPro"/>
</dbReference>
<keyword evidence="8" id="KW-1185">Reference proteome</keyword>